<evidence type="ECO:0000256" key="7">
    <source>
        <dbReference type="ARBA" id="ARBA00022989"/>
    </source>
</evidence>
<evidence type="ECO:0000256" key="5">
    <source>
        <dbReference type="ARBA" id="ARBA00022519"/>
    </source>
</evidence>
<dbReference type="Proteomes" id="UP001595579">
    <property type="component" value="Unassembled WGS sequence"/>
</dbReference>
<dbReference type="Gene3D" id="1.10.8.540">
    <property type="entry name" value="FHIPEP family, domain 3"/>
    <property type="match status" value="1"/>
</dbReference>
<evidence type="ECO:0000256" key="1">
    <source>
        <dbReference type="ARBA" id="ARBA00004429"/>
    </source>
</evidence>
<dbReference type="Gene3D" id="3.40.30.60">
    <property type="entry name" value="FHIPEP family, domain 1"/>
    <property type="match status" value="1"/>
</dbReference>
<dbReference type="InterPro" id="IPR042193">
    <property type="entry name" value="FHIPEP_3"/>
</dbReference>
<gene>
    <name evidence="11" type="primary">sctV</name>
    <name evidence="11" type="ORF">ACFOEV_01030</name>
</gene>
<evidence type="ECO:0000313" key="12">
    <source>
        <dbReference type="Proteomes" id="UP001595579"/>
    </source>
</evidence>
<keyword evidence="12" id="KW-1185">Reference proteome</keyword>
<keyword evidence="8 10" id="KW-0472">Membrane</keyword>
<dbReference type="PIRSF" id="PIRSF005419">
    <property type="entry name" value="FlhA"/>
    <property type="match status" value="1"/>
</dbReference>
<evidence type="ECO:0000256" key="10">
    <source>
        <dbReference type="SAM" id="Phobius"/>
    </source>
</evidence>
<sequence>MSSLLAKLNGIALRAAQRSDVVIAIFVVLAVIMMVIPLPTTVVDALIGINIGFSLLILIVAFYIAHPVDYSSLPAIILLATLFRLALSITTTRLILLEGYAGQMVSAFGNFVIAGEVVIGLVVFLIITVAQFLVITKGAERVAEVAARFILDAMPGKQMSIDNDLRNGDIDQQEARSRRKRLERESQLYGSMDGAMKFVKGDAIAGLVILCVNLIGGLLIGMLKRGMSFGEAVNTYSLLTVGDGLIAQIPALLIAVGAGTVVTRVNSDQAGDLGSEIVAQLGSNSRALGLTAVILCFAAFVPGFATTVFLTLAAGLGFAAWMIRRRDRRQNKGETSTDFQSAPATSADAPQKPSAEKTQDPEASDITPQAEYHRVVLSLGTSLADALALDMLRNGLDETRRRTGSDIGVDIPSIGLNVDASMEDHHFGIQLDEVPVMKGEIPADRVLLNDDPMHLELLEVEYISHPPLVGRRPGNWIAPQDIEYLDEAGIGYRTVDQVLCQCLEQILNRYAGEFIGIQETRTLLSRMEQDYSELVGEAVRVVSLQKMADILRRLVDEGVPLRALRTVLEAMVTWGPQEQSVPRLTERVRAALARQICHRYARADRVLPAWVVTRQLEEAIRATLRDNEGGTPKSSSLPVQLSRPLNTWFQQRLDELDEDISPVVVTSSDVRPVLQQWSKRHNLDLPVMAWQEVASEFSLQSLAQVRLPKPISQHGTNQPASTPKE</sequence>
<keyword evidence="3" id="KW-0813">Transport</keyword>
<dbReference type="InterPro" id="IPR001712">
    <property type="entry name" value="T3SS_FHIPEP"/>
</dbReference>
<protein>
    <submittedName>
        <fullName evidence="11">Type III secretion system export apparatus subunit SctV</fullName>
    </submittedName>
</protein>
<keyword evidence="4" id="KW-1003">Cell membrane</keyword>
<dbReference type="NCBIfam" id="TIGR01399">
    <property type="entry name" value="hrcV"/>
    <property type="match status" value="1"/>
</dbReference>
<keyword evidence="5" id="KW-0997">Cell inner membrane</keyword>
<comment type="caution">
    <text evidence="11">The sequence shown here is derived from an EMBL/GenBank/DDBJ whole genome shotgun (WGS) entry which is preliminary data.</text>
</comment>
<dbReference type="PANTHER" id="PTHR30161">
    <property type="entry name" value="FLAGELLAR EXPORT PROTEIN, MEMBRANE FLHA SUBUNIT-RELATED"/>
    <property type="match status" value="1"/>
</dbReference>
<proteinExistence type="inferred from homology"/>
<name>A0ABV7LKD4_9GAMM</name>
<dbReference type="InterPro" id="IPR006302">
    <property type="entry name" value="T3SS_HrcV"/>
</dbReference>
<keyword evidence="7 10" id="KW-1133">Transmembrane helix</keyword>
<evidence type="ECO:0000256" key="2">
    <source>
        <dbReference type="ARBA" id="ARBA00008835"/>
    </source>
</evidence>
<evidence type="ECO:0000256" key="6">
    <source>
        <dbReference type="ARBA" id="ARBA00022692"/>
    </source>
</evidence>
<dbReference type="InterPro" id="IPR042196">
    <property type="entry name" value="FHIPEP_4"/>
</dbReference>
<comment type="similarity">
    <text evidence="2">Belongs to the FHIPEP (flagella/HR/invasion proteins export pore) family.</text>
</comment>
<dbReference type="Gene3D" id="3.40.50.12790">
    <property type="entry name" value="FHIPEP family, domain 4"/>
    <property type="match status" value="1"/>
</dbReference>
<evidence type="ECO:0000256" key="3">
    <source>
        <dbReference type="ARBA" id="ARBA00022448"/>
    </source>
</evidence>
<dbReference type="PANTHER" id="PTHR30161:SF2">
    <property type="entry name" value="INVASION PROTEIN INVA"/>
    <property type="match status" value="1"/>
</dbReference>
<accession>A0ABV7LKD4</accession>
<keyword evidence="6 10" id="KW-0812">Transmembrane</keyword>
<feature type="transmembrane region" description="Helical" evidence="10">
    <location>
        <begin position="21"/>
        <end position="39"/>
    </location>
</feature>
<feature type="transmembrane region" description="Helical" evidence="10">
    <location>
        <begin position="108"/>
        <end position="134"/>
    </location>
</feature>
<reference evidence="12" key="1">
    <citation type="journal article" date="2019" name="Int. J. Syst. Evol. Microbiol.">
        <title>The Global Catalogue of Microorganisms (GCM) 10K type strain sequencing project: providing services to taxonomists for standard genome sequencing and annotation.</title>
        <authorList>
            <consortium name="The Broad Institute Genomics Platform"/>
            <consortium name="The Broad Institute Genome Sequencing Center for Infectious Disease"/>
            <person name="Wu L."/>
            <person name="Ma J."/>
        </authorList>
    </citation>
    <scope>NUCLEOTIDE SEQUENCE [LARGE SCALE GENOMIC DNA]</scope>
    <source>
        <strain evidence="12">CECT 7698</strain>
    </source>
</reference>
<feature type="compositionally biased region" description="Polar residues" evidence="9">
    <location>
        <begin position="333"/>
        <end position="344"/>
    </location>
</feature>
<dbReference type="Pfam" id="PF00771">
    <property type="entry name" value="FHIPEP"/>
    <property type="match status" value="1"/>
</dbReference>
<evidence type="ECO:0000256" key="8">
    <source>
        <dbReference type="ARBA" id="ARBA00023136"/>
    </source>
</evidence>
<feature type="transmembrane region" description="Helical" evidence="10">
    <location>
        <begin position="45"/>
        <end position="64"/>
    </location>
</feature>
<dbReference type="InterPro" id="IPR042194">
    <property type="entry name" value="FHIPEP_1"/>
</dbReference>
<evidence type="ECO:0000256" key="9">
    <source>
        <dbReference type="SAM" id="MobiDB-lite"/>
    </source>
</evidence>
<dbReference type="EMBL" id="JBHRUG010000002">
    <property type="protein sequence ID" value="MFC3282190.1"/>
    <property type="molecule type" value="Genomic_DNA"/>
</dbReference>
<feature type="transmembrane region" description="Helical" evidence="10">
    <location>
        <begin position="290"/>
        <end position="323"/>
    </location>
</feature>
<organism evidence="11 12">
    <name type="scientific">Litchfieldella rifensis</name>
    <dbReference type="NCBI Taxonomy" id="762643"/>
    <lineage>
        <taxon>Bacteria</taxon>
        <taxon>Pseudomonadati</taxon>
        <taxon>Pseudomonadota</taxon>
        <taxon>Gammaproteobacteria</taxon>
        <taxon>Oceanospirillales</taxon>
        <taxon>Halomonadaceae</taxon>
        <taxon>Litchfieldella</taxon>
    </lineage>
</organism>
<comment type="subcellular location">
    <subcellularLocation>
        <location evidence="1">Cell inner membrane</location>
        <topology evidence="1">Multi-pass membrane protein</topology>
    </subcellularLocation>
</comment>
<feature type="transmembrane region" description="Helical" evidence="10">
    <location>
        <begin position="76"/>
        <end position="96"/>
    </location>
</feature>
<feature type="transmembrane region" description="Helical" evidence="10">
    <location>
        <begin position="203"/>
        <end position="223"/>
    </location>
</feature>
<dbReference type="PRINTS" id="PR00949">
    <property type="entry name" value="TYPE3IMAPROT"/>
</dbReference>
<feature type="region of interest" description="Disordered" evidence="9">
    <location>
        <begin position="329"/>
        <end position="367"/>
    </location>
</feature>
<evidence type="ECO:0000313" key="11">
    <source>
        <dbReference type="EMBL" id="MFC3282190.1"/>
    </source>
</evidence>
<evidence type="ECO:0000256" key="4">
    <source>
        <dbReference type="ARBA" id="ARBA00022475"/>
    </source>
</evidence>
<dbReference type="RefSeq" id="WP_386770707.1">
    <property type="nucleotide sequence ID" value="NZ_JBHRUG010000002.1"/>
</dbReference>